<keyword evidence="1" id="KW-0862">Zinc</keyword>
<gene>
    <name evidence="4" type="ORF">NQZ67_10540</name>
</gene>
<keyword evidence="1" id="KW-0863">Zinc-finger</keyword>
<dbReference type="PROSITE" id="PS50966">
    <property type="entry name" value="ZF_SWIM"/>
    <property type="match status" value="1"/>
</dbReference>
<dbReference type="EMBL" id="JANIPJ010000006">
    <property type="protein sequence ID" value="MCR2804319.1"/>
    <property type="molecule type" value="Genomic_DNA"/>
</dbReference>
<dbReference type="Pfam" id="PF04434">
    <property type="entry name" value="SWIM"/>
    <property type="match status" value="1"/>
</dbReference>
<evidence type="ECO:0000313" key="4">
    <source>
        <dbReference type="EMBL" id="MCR2804319.1"/>
    </source>
</evidence>
<dbReference type="GO" id="GO:0008270">
    <property type="term" value="F:zinc ion binding"/>
    <property type="evidence" value="ECO:0007669"/>
    <property type="project" value="UniProtKB-KW"/>
</dbReference>
<name>A0A9X2S8G5_9BACL</name>
<feature type="domain" description="SWIM-type" evidence="3">
    <location>
        <begin position="57"/>
        <end position="90"/>
    </location>
</feature>
<keyword evidence="5" id="KW-1185">Reference proteome</keyword>
<evidence type="ECO:0000256" key="1">
    <source>
        <dbReference type="PROSITE-ProRule" id="PRU00325"/>
    </source>
</evidence>
<dbReference type="AlphaFoldDB" id="A0A9X2S8G5"/>
<dbReference type="Proteomes" id="UP001141950">
    <property type="component" value="Unassembled WGS sequence"/>
</dbReference>
<organism evidence="4 5">
    <name type="scientific">Paenibacillus soyae</name>
    <dbReference type="NCBI Taxonomy" id="2969249"/>
    <lineage>
        <taxon>Bacteria</taxon>
        <taxon>Bacillati</taxon>
        <taxon>Bacillota</taxon>
        <taxon>Bacilli</taxon>
        <taxon>Bacillales</taxon>
        <taxon>Paenibacillaceae</taxon>
        <taxon>Paenibacillus</taxon>
    </lineage>
</organism>
<protein>
    <submittedName>
        <fullName evidence="4">SWIM zinc finger family protein</fullName>
    </submittedName>
</protein>
<accession>A0A9X2S8G5</accession>
<evidence type="ECO:0000259" key="3">
    <source>
        <dbReference type="PROSITE" id="PS50966"/>
    </source>
</evidence>
<proteinExistence type="predicted"/>
<keyword evidence="1" id="KW-0479">Metal-binding</keyword>
<evidence type="ECO:0000313" key="5">
    <source>
        <dbReference type="Proteomes" id="UP001141950"/>
    </source>
</evidence>
<dbReference type="InterPro" id="IPR007527">
    <property type="entry name" value="Znf_SWIM"/>
</dbReference>
<evidence type="ECO:0000256" key="2">
    <source>
        <dbReference type="SAM" id="MobiDB-lite"/>
    </source>
</evidence>
<feature type="compositionally biased region" description="Pro residues" evidence="2">
    <location>
        <begin position="121"/>
        <end position="140"/>
    </location>
</feature>
<dbReference type="RefSeq" id="WP_257445249.1">
    <property type="nucleotide sequence ID" value="NZ_JANIPJ010000006.1"/>
</dbReference>
<comment type="caution">
    <text evidence="4">The sequence shown here is derived from an EMBL/GenBank/DDBJ whole genome shotgun (WGS) entry which is preliminary data.</text>
</comment>
<reference evidence="4" key="1">
    <citation type="submission" date="2022-08" db="EMBL/GenBank/DDBJ databases">
        <title>The genomic sequence of strain Paenibacillus sp. SCIV0701.</title>
        <authorList>
            <person name="Zhao H."/>
        </authorList>
    </citation>
    <scope>NUCLEOTIDE SEQUENCE</scope>
    <source>
        <strain evidence="4">SCIV0701</strain>
    </source>
</reference>
<sequence>MSHGAKLLEELEKRIGAELTAPIVKRGYGYYQEGRVQSSQTTVHQTLMGVVRGSDLYAVVMDADHFGYSTCTCPFDGFCKHMAAVFFQYYADERGRGAAEQAYFRMLGLTRASEVAAQRPSAPPPAGAAAPPAGPEPDSQPHPGERGTAEQWLEWMEAAYGDTWKKCRHSLHALQPVLSGLKGLSRDWEKPVQRLHWSTAILFVLEQSERAITTVDSFSRYYHEMSFIRMAEPWIEHLQTLIGELTPLEMSEEELAWSDAIIGLAKRRALLSERQLFEWGYLYLAFCERFSELGEWFRREKMSLLSELDSPSAEDRDESFLHAALGMLYFFEGDDARSIDSFAQGAFEKVQKLVYPCVAQRMESGDWEWTERWMGFLYEKVYAIRSARSIGPFMALCRRADEDRPEQPVWTTYMTELLPYSYAELSEHWLSVKRYEDWADLQLFVGVKPEEIDSPELREVAKTAPHTLLPLYHQSIDAAIGSRNRQGYRLAVKLLKKLEKLYKGTKESGKWDVYLAELVAKNQRLRALQEELWKGKIVT</sequence>
<feature type="region of interest" description="Disordered" evidence="2">
    <location>
        <begin position="115"/>
        <end position="146"/>
    </location>
</feature>